<comment type="caution">
    <text evidence="4">The sequence shown here is derived from an EMBL/GenBank/DDBJ whole genome shotgun (WGS) entry which is preliminary data.</text>
</comment>
<dbReference type="Pfam" id="PF00615">
    <property type="entry name" value="RGS"/>
    <property type="match status" value="1"/>
</dbReference>
<feature type="region of interest" description="Disordered" evidence="2">
    <location>
        <begin position="397"/>
        <end position="447"/>
    </location>
</feature>
<proteinExistence type="predicted"/>
<dbReference type="SUPFAM" id="SSF48097">
    <property type="entry name" value="Regulator of G-protein signaling, RGS"/>
    <property type="match status" value="1"/>
</dbReference>
<dbReference type="SMART" id="SM00315">
    <property type="entry name" value="RGS"/>
    <property type="match status" value="1"/>
</dbReference>
<evidence type="ECO:0000256" key="2">
    <source>
        <dbReference type="SAM" id="MobiDB-lite"/>
    </source>
</evidence>
<dbReference type="PANTHER" id="PTHR46361">
    <property type="entry name" value="ELECTRON CARRIER/ PROTEIN DISULFIDE OXIDOREDUCTASE"/>
    <property type="match status" value="1"/>
</dbReference>
<evidence type="ECO:0000259" key="3">
    <source>
        <dbReference type="PROSITE" id="PS50132"/>
    </source>
</evidence>
<dbReference type="EMBL" id="JAOAOG010000076">
    <property type="protein sequence ID" value="KAJ6250433.1"/>
    <property type="molecule type" value="Genomic_DNA"/>
</dbReference>
<dbReference type="Proteomes" id="UP001150062">
    <property type="component" value="Unassembled WGS sequence"/>
</dbReference>
<organism evidence="4 5">
    <name type="scientific">Anaeramoeba flamelloides</name>
    <dbReference type="NCBI Taxonomy" id="1746091"/>
    <lineage>
        <taxon>Eukaryota</taxon>
        <taxon>Metamonada</taxon>
        <taxon>Anaeramoebidae</taxon>
        <taxon>Anaeramoeba</taxon>
    </lineage>
</organism>
<dbReference type="InterPro" id="IPR016137">
    <property type="entry name" value="RGS"/>
</dbReference>
<evidence type="ECO:0000256" key="1">
    <source>
        <dbReference type="SAM" id="Coils"/>
    </source>
</evidence>
<dbReference type="Pfam" id="PF04784">
    <property type="entry name" value="DUF547"/>
    <property type="match status" value="1"/>
</dbReference>
<dbReference type="InterPro" id="IPR036305">
    <property type="entry name" value="RGS_sf"/>
</dbReference>
<evidence type="ECO:0000313" key="5">
    <source>
        <dbReference type="Proteomes" id="UP001150062"/>
    </source>
</evidence>
<dbReference type="InterPro" id="IPR044926">
    <property type="entry name" value="RGS_subdomain_2"/>
</dbReference>
<feature type="coiled-coil region" evidence="1">
    <location>
        <begin position="211"/>
        <end position="262"/>
    </location>
</feature>
<dbReference type="PRINTS" id="PR01301">
    <property type="entry name" value="RGSPROTEIN"/>
</dbReference>
<dbReference type="Gene3D" id="1.10.167.10">
    <property type="entry name" value="Regulator of G-protein Signalling 4, domain 2"/>
    <property type="match status" value="1"/>
</dbReference>
<gene>
    <name evidence="4" type="ORF">M0813_16052</name>
</gene>
<dbReference type="InterPro" id="IPR006869">
    <property type="entry name" value="DUF547"/>
</dbReference>
<protein>
    <submittedName>
        <fullName evidence="4">Electron carrier/ protein disulfide oxidoreductase</fullName>
    </submittedName>
</protein>
<feature type="domain" description="RGS" evidence="3">
    <location>
        <begin position="525"/>
        <end position="644"/>
    </location>
</feature>
<name>A0ABQ8Z0L9_9EUKA</name>
<accession>A0ABQ8Z0L9</accession>
<dbReference type="CDD" id="cd07440">
    <property type="entry name" value="RGS"/>
    <property type="match status" value="1"/>
</dbReference>
<reference evidence="4" key="1">
    <citation type="submission" date="2022-08" db="EMBL/GenBank/DDBJ databases">
        <title>Novel sulfate-reducing endosymbionts in the free-living metamonad Anaeramoeba.</title>
        <authorList>
            <person name="Jerlstrom-Hultqvist J."/>
            <person name="Cepicka I."/>
            <person name="Gallot-Lavallee L."/>
            <person name="Salas-Leiva D."/>
            <person name="Curtis B.A."/>
            <person name="Zahonova K."/>
            <person name="Pipaliya S."/>
            <person name="Dacks J."/>
            <person name="Roger A.J."/>
        </authorList>
    </citation>
    <scope>NUCLEOTIDE SEQUENCE</scope>
    <source>
        <strain evidence="4">Schooner1</strain>
    </source>
</reference>
<sequence length="948" mass="112471">MSSRQRKRRSKSWSNFSKIVNASIELETKQKKNTKKKKFSFLRKFTKKNKNKSDLNSNEKKKNLKSFYASSEIKELESQVMSLKWKKQSIFRIQSPLNLDRQILDYNEKLKEMNKEHKQLEEAIRKIQNYYHMYRNESNQVGVQANTRNRKNSKYQRQAVLLNSKSEEKILDLTFLEKNKKIKRKESIGTINFENNHLLLAPPSPKLIKINQRIQRIKNGKEKKIKLLKQEIKVQKEKEEQGKVLRKKIEDSRKDLKEMTQETNTLINMFVEKKNELKLFQIEEEPNTEKKELLFFHNNMKVSLTNTYQTIEKKTIKLQYIVDNMISNRKRSISFHTRFKDLQVNAKKLDLENAILLKEIIEMRELLDLNKNFFETTSEENLSSYELIDLEFMEKGKEKEKQKGKETETEIDTETETETEKINEIVKNEIEKETTNDENEKEYDDNNPQLIKKQLSSNPEYSVTFPIYQSNSKILTLFSGPGNEMDSKISTNSENQTKNGSININGLEGETKMDNEKIKKINFKTLDQLLQIPKAVNYFKEFLSSHFCQENIMFFGEVKNFKQFQGSQKQLIKFAKKIYQTYIIPGSIFEINIISEMRNDLITNFEEKNYSRTLFNKAQNVVLNHMEFNSWKPFQQSILYQQLIKSLNKDPNFIFTHNRKKLKLIKGYHKKRALNEEFQVNGKLFPTYRVAEDLLKALLSILQAHYSVSKQEINLKNISKSIPFRRFVKMTSELQFVKLHEMPINEKLCFFLNLFNLLSLHSMIINGIPRDLNSKKKLLKESIYFIGDSYFSLRDIYHGILRANNHPRNYGNTYFKVNDKRSKYSLSSIDPRIHFMLINHSFQEFQSYFKIFDIDNLNNYLDEITTQTLSKIIQFKNNKVLFPKLFNRVQTDFGGKEILLNLISLYLPKNLLFSHLMNSKLKFIEPNLSNVKICLDLKSYFFKKNNLN</sequence>
<keyword evidence="5" id="KW-1185">Reference proteome</keyword>
<keyword evidence="1" id="KW-0175">Coiled coil</keyword>
<feature type="coiled-coil region" evidence="1">
    <location>
        <begin position="103"/>
        <end position="137"/>
    </location>
</feature>
<dbReference type="PANTHER" id="PTHR46361:SF3">
    <property type="entry name" value="ELECTRON CARRIER_ PROTEIN DISULFIDE OXIDOREDUCTASE"/>
    <property type="match status" value="1"/>
</dbReference>
<feature type="compositionally biased region" description="Acidic residues" evidence="2">
    <location>
        <begin position="436"/>
        <end position="445"/>
    </location>
</feature>
<feature type="compositionally biased region" description="Basic and acidic residues" evidence="2">
    <location>
        <begin position="397"/>
        <end position="408"/>
    </location>
</feature>
<evidence type="ECO:0000313" key="4">
    <source>
        <dbReference type="EMBL" id="KAJ6250433.1"/>
    </source>
</evidence>
<feature type="compositionally biased region" description="Basic and acidic residues" evidence="2">
    <location>
        <begin position="418"/>
        <end position="435"/>
    </location>
</feature>
<dbReference type="PROSITE" id="PS50132">
    <property type="entry name" value="RGS"/>
    <property type="match status" value="1"/>
</dbReference>